<dbReference type="Gene3D" id="3.30.70.2190">
    <property type="match status" value="1"/>
</dbReference>
<gene>
    <name evidence="10" type="ORF">B879_02716</name>
</gene>
<evidence type="ECO:0000256" key="2">
    <source>
        <dbReference type="ARBA" id="ARBA00022630"/>
    </source>
</evidence>
<dbReference type="Gene3D" id="3.30.70.2740">
    <property type="match status" value="1"/>
</dbReference>
<dbReference type="PROSITE" id="PS51387">
    <property type="entry name" value="FAD_PCMH"/>
    <property type="match status" value="1"/>
</dbReference>
<evidence type="ECO:0000256" key="6">
    <source>
        <dbReference type="ARBA" id="ARBA00023004"/>
    </source>
</evidence>
<dbReference type="GO" id="GO:0008720">
    <property type="term" value="F:D-lactate dehydrogenase (NAD+) activity"/>
    <property type="evidence" value="ECO:0007669"/>
    <property type="project" value="TreeGrafter"/>
</dbReference>
<evidence type="ECO:0000259" key="9">
    <source>
        <dbReference type="PROSITE" id="PS51387"/>
    </source>
</evidence>
<keyword evidence="5" id="KW-0560">Oxidoreductase</keyword>
<dbReference type="InterPro" id="IPR016169">
    <property type="entry name" value="FAD-bd_PCMH_sub2"/>
</dbReference>
<keyword evidence="7" id="KW-0411">Iron-sulfur</keyword>
<dbReference type="Gene3D" id="3.30.465.10">
    <property type="match status" value="1"/>
</dbReference>
<dbReference type="Gene3D" id="1.10.45.10">
    <property type="entry name" value="Vanillyl-alcohol Oxidase, Chain A, domain 4"/>
    <property type="match status" value="1"/>
</dbReference>
<dbReference type="Pfam" id="PF13534">
    <property type="entry name" value="Fer4_17"/>
    <property type="match status" value="1"/>
</dbReference>
<evidence type="ECO:0008006" key="12">
    <source>
        <dbReference type="Google" id="ProtNLM"/>
    </source>
</evidence>
<dbReference type="InterPro" id="IPR016164">
    <property type="entry name" value="FAD-linked_Oxase-like_C"/>
</dbReference>
<feature type="domain" description="FAD-binding PCMH-type" evidence="9">
    <location>
        <begin position="59"/>
        <end position="298"/>
    </location>
</feature>
<dbReference type="InterPro" id="IPR016166">
    <property type="entry name" value="FAD-bd_PCMH"/>
</dbReference>
<keyword evidence="11" id="KW-1185">Reference proteome</keyword>
<proteinExistence type="predicted"/>
<name>K1LWZ6_CECL9</name>
<dbReference type="InterPro" id="IPR006094">
    <property type="entry name" value="Oxid_FAD_bind_N"/>
</dbReference>
<evidence type="ECO:0000256" key="5">
    <source>
        <dbReference type="ARBA" id="ARBA00023002"/>
    </source>
</evidence>
<dbReference type="GO" id="GO:1903457">
    <property type="term" value="P:lactate catabolic process"/>
    <property type="evidence" value="ECO:0007669"/>
    <property type="project" value="TreeGrafter"/>
</dbReference>
<dbReference type="SUPFAM" id="SSF56176">
    <property type="entry name" value="FAD-binding/transporter-associated domain-like"/>
    <property type="match status" value="1"/>
</dbReference>
<dbReference type="GO" id="GO:0071949">
    <property type="term" value="F:FAD binding"/>
    <property type="evidence" value="ECO:0007669"/>
    <property type="project" value="InterPro"/>
</dbReference>
<dbReference type="InterPro" id="IPR004113">
    <property type="entry name" value="FAD-bd_oxidored_4_C"/>
</dbReference>
<comment type="caution">
    <text evidence="10">The sequence shown here is derived from an EMBL/GenBank/DDBJ whole genome shotgun (WGS) entry which is preliminary data.</text>
</comment>
<dbReference type="InterPro" id="IPR036318">
    <property type="entry name" value="FAD-bd_PCMH-like_sf"/>
</dbReference>
<dbReference type="Pfam" id="PF02913">
    <property type="entry name" value="FAD-oxidase_C"/>
    <property type="match status" value="1"/>
</dbReference>
<organism evidence="10 11">
    <name type="scientific">Cecembia lonarensis (strain CCUG 58316 / KCTC 22772 / LW9)</name>
    <dbReference type="NCBI Taxonomy" id="1225176"/>
    <lineage>
        <taxon>Bacteria</taxon>
        <taxon>Pseudomonadati</taxon>
        <taxon>Bacteroidota</taxon>
        <taxon>Cytophagia</taxon>
        <taxon>Cytophagales</taxon>
        <taxon>Cyclobacteriaceae</taxon>
        <taxon>Cecembia</taxon>
    </lineage>
</organism>
<keyword evidence="4" id="KW-0274">FAD</keyword>
<dbReference type="PATRIC" id="fig|1225176.3.peg.2894"/>
<evidence type="ECO:0000313" key="10">
    <source>
        <dbReference type="EMBL" id="EKB48689.1"/>
    </source>
</evidence>
<dbReference type="InterPro" id="IPR016171">
    <property type="entry name" value="Vanillyl_alc_oxidase_C-sub2"/>
</dbReference>
<dbReference type="GO" id="GO:0046872">
    <property type="term" value="F:metal ion binding"/>
    <property type="evidence" value="ECO:0007669"/>
    <property type="project" value="UniProtKB-KW"/>
</dbReference>
<keyword evidence="2" id="KW-0285">Flavoprotein</keyword>
<accession>K1LWZ6</accession>
<comment type="cofactor">
    <cofactor evidence="1">
        <name>FAD</name>
        <dbReference type="ChEBI" id="CHEBI:57692"/>
    </cofactor>
</comment>
<dbReference type="Pfam" id="PF01565">
    <property type="entry name" value="FAD_binding_4"/>
    <property type="match status" value="1"/>
</dbReference>
<feature type="domain" description="4Fe-4S ferredoxin-type" evidence="8">
    <location>
        <begin position="639"/>
        <end position="672"/>
    </location>
</feature>
<dbReference type="GO" id="GO:0004458">
    <property type="term" value="F:D-lactate dehydrogenase (cytochrome) activity"/>
    <property type="evidence" value="ECO:0007669"/>
    <property type="project" value="TreeGrafter"/>
</dbReference>
<dbReference type="AlphaFoldDB" id="K1LWZ6"/>
<dbReference type="SUPFAM" id="SSF55103">
    <property type="entry name" value="FAD-linked oxidases, C-terminal domain"/>
    <property type="match status" value="1"/>
</dbReference>
<dbReference type="InterPro" id="IPR017900">
    <property type="entry name" value="4Fe4S_Fe_S_CS"/>
</dbReference>
<evidence type="ECO:0000256" key="7">
    <source>
        <dbReference type="ARBA" id="ARBA00023014"/>
    </source>
</evidence>
<dbReference type="PANTHER" id="PTHR11748:SF119">
    <property type="entry name" value="D-2-HYDROXYGLUTARATE DEHYDROGENASE"/>
    <property type="match status" value="1"/>
</dbReference>
<dbReference type="PROSITE" id="PS51379">
    <property type="entry name" value="4FE4S_FER_2"/>
    <property type="match status" value="1"/>
</dbReference>
<evidence type="ECO:0000256" key="4">
    <source>
        <dbReference type="ARBA" id="ARBA00022827"/>
    </source>
</evidence>
<dbReference type="PANTHER" id="PTHR11748">
    <property type="entry name" value="D-LACTATE DEHYDROGENASE"/>
    <property type="match status" value="1"/>
</dbReference>
<dbReference type="SUPFAM" id="SSF46548">
    <property type="entry name" value="alpha-helical ferredoxin"/>
    <property type="match status" value="1"/>
</dbReference>
<dbReference type="GO" id="GO:0051536">
    <property type="term" value="F:iron-sulfur cluster binding"/>
    <property type="evidence" value="ECO:0007669"/>
    <property type="project" value="UniProtKB-KW"/>
</dbReference>
<protein>
    <recommendedName>
        <fullName evidence="12">Sn-glycerol-3-phosphate dehydrogenase subunit C</fullName>
    </recommendedName>
</protein>
<dbReference type="Proteomes" id="UP000004478">
    <property type="component" value="Unassembled WGS sequence"/>
</dbReference>
<evidence type="ECO:0000256" key="3">
    <source>
        <dbReference type="ARBA" id="ARBA00022723"/>
    </source>
</evidence>
<reference evidence="10 11" key="1">
    <citation type="journal article" date="2012" name="J. Bacteriol.">
        <title>Draft Genome Sequence of Cecembia lonarensis Strain LW9T, Isolated from Lonar Lake, a Haloalkaline Lake in India.</title>
        <authorList>
            <person name="Shivaji S."/>
            <person name="Ara S."/>
            <person name="Singh A."/>
            <person name="Pinnaka A.K."/>
        </authorList>
    </citation>
    <scope>NUCLEOTIDE SEQUENCE [LARGE SCALE GENOMIC DNA]</scope>
    <source>
        <strain evidence="10 11">LW9</strain>
    </source>
</reference>
<evidence type="ECO:0000259" key="8">
    <source>
        <dbReference type="PROSITE" id="PS51379"/>
    </source>
</evidence>
<dbReference type="PROSITE" id="PS00198">
    <property type="entry name" value="4FE4S_FER_1"/>
    <property type="match status" value="1"/>
</dbReference>
<sequence>MDLFPKGRIIESAIAYFCCMTSTKPNLLPLLEKLAGQLKGELKIDSLTKTLYATDASVYREIPLAVAFPKTAEDIQQLIQFAGAHGTSLIPRTAGTSLAGQCVGNGIVVDVSRHFTQIIEFNKEERWVRVQPGVVRDELNRFLKPHGLFFSPITSTANRAMIGGMVGNNSSGTTSIVYGTTRDKVLELKTFLSDGSEAIFKNMDKAGFEAKCALDNLEGEIYRQLQSSLSDQQVQENIAVNFPKKSIHRRNTGYAVDALLETEVFSSQTSPFNMCKLLSGSEGTLAFTTEIKLSLDPLPEPVDIVVAAHFHSINESMKAAQVAMKHTATAVELMDKIILDCTKESLEYNKNRYFVEGDPMALLMVEFRGKSEEEARAKGNKLIEDLKMANLGYAFPVIDPSLTASAWALRSAGLGLLANIPGDPKAVACIEDTAVDIEDLANYIDEFDKMMEAYGQKPVHYAHAGAGEIHLRPILDLKKKTDQEAFYQISLDVAKLVKKYNGSLSGEHGDGRVRAPFIPLMVGEENYQLFRKIKYTWDPQNIFNPGKIVDTAPMNTSLRYEADVETPEYDTLMDFSGVGGILRMAEKCNGSGDCRKLPSSGGTMCPSYQASRNEKDTTRGRANVLREFLTMDQKPNPFDHPEIKEALDLCLSCKGCTAECPSNVDMASMKAEFQYQYHKTHGVPLRSKAFAHINELNKLAYLTPFLANFTLSNKFTGALMKKALRVSPQRELPRIHPTSLYDWYRKNYHQLPQPKKIIKSVYLFVDEFTNYNDTPIGIMAIQLLRRLGYEVKMVKHEESGRSAISKGLLEKARKHADANVRIFADLVDGNSPLIGIEPSAILSFKDEYPRLVSPELVEKAKKLKFHTQLIDEFLGKEIANGNITEDAFTEESRLIKLHGHCHQKALSSLNWTQKLLSLPKNYNVQLIPSGCCGMAGSFGYEEEHYELSMQIGEMVLFPAVREASENTLIAAPGTSCRHQIADGTGKKALHPVEILYQALK</sequence>
<dbReference type="EMBL" id="AMGM01000045">
    <property type="protein sequence ID" value="EKB48689.1"/>
    <property type="molecule type" value="Genomic_DNA"/>
</dbReference>
<dbReference type="InterPro" id="IPR017896">
    <property type="entry name" value="4Fe4S_Fe-S-bd"/>
</dbReference>
<evidence type="ECO:0000256" key="1">
    <source>
        <dbReference type="ARBA" id="ARBA00001974"/>
    </source>
</evidence>
<keyword evidence="3" id="KW-0479">Metal-binding</keyword>
<keyword evidence="6" id="KW-0408">Iron</keyword>
<evidence type="ECO:0000313" key="11">
    <source>
        <dbReference type="Proteomes" id="UP000004478"/>
    </source>
</evidence>